<evidence type="ECO:0000313" key="3">
    <source>
        <dbReference type="EMBL" id="ROU02467.1"/>
    </source>
</evidence>
<accession>A0A3N2R4Y4</accession>
<sequence length="155" mass="17321">MTVTHESFEIERRINGCLDHVWAAWTDPALKRRWFAADAMTTDDYRMDCREGGTEYGRFTMADGPGKGVHENATTYLVVREKELLVTAYTMAWDGRIHSASLATIRFSNDGDATRLAIREDGAWFEDSDGPAGRRHGTGVLLDALETALTQGHLQ</sequence>
<organism evidence="3 4">
    <name type="scientific">Histidinibacterium lentulum</name>
    <dbReference type="NCBI Taxonomy" id="2480588"/>
    <lineage>
        <taxon>Bacteria</taxon>
        <taxon>Pseudomonadati</taxon>
        <taxon>Pseudomonadota</taxon>
        <taxon>Alphaproteobacteria</taxon>
        <taxon>Rhodobacterales</taxon>
        <taxon>Paracoccaceae</taxon>
        <taxon>Histidinibacterium</taxon>
    </lineage>
</organism>
<dbReference type="SUPFAM" id="SSF55961">
    <property type="entry name" value="Bet v1-like"/>
    <property type="match status" value="1"/>
</dbReference>
<feature type="domain" description="Activator of Hsp90 ATPase homologue 1/2-like C-terminal" evidence="2">
    <location>
        <begin position="19"/>
        <end position="149"/>
    </location>
</feature>
<gene>
    <name evidence="3" type="ORF">EAT49_08995</name>
</gene>
<dbReference type="AlphaFoldDB" id="A0A3N2R4Y4"/>
<keyword evidence="4" id="KW-1185">Reference proteome</keyword>
<evidence type="ECO:0000313" key="4">
    <source>
        <dbReference type="Proteomes" id="UP000268016"/>
    </source>
</evidence>
<proteinExistence type="inferred from homology"/>
<dbReference type="OrthoDB" id="9805228at2"/>
<dbReference type="Pfam" id="PF08327">
    <property type="entry name" value="AHSA1"/>
    <property type="match status" value="1"/>
</dbReference>
<dbReference type="InterPro" id="IPR013538">
    <property type="entry name" value="ASHA1/2-like_C"/>
</dbReference>
<protein>
    <submittedName>
        <fullName evidence="3">Polyketide cyclase</fullName>
    </submittedName>
</protein>
<comment type="similarity">
    <text evidence="1">Belongs to the AHA1 family.</text>
</comment>
<dbReference type="Gene3D" id="3.30.530.20">
    <property type="match status" value="1"/>
</dbReference>
<reference evidence="3 4" key="1">
    <citation type="submission" date="2018-10" db="EMBL/GenBank/DDBJ databases">
        <title>Histidinibacterium lentulum gen. nov., sp. nov., a marine bacterium from the culture broth of Picochlorum sp. 122.</title>
        <authorList>
            <person name="Wang G."/>
        </authorList>
    </citation>
    <scope>NUCLEOTIDE SEQUENCE [LARGE SCALE GENOMIC DNA]</scope>
    <source>
        <strain evidence="3 4">B17</strain>
    </source>
</reference>
<evidence type="ECO:0000256" key="1">
    <source>
        <dbReference type="ARBA" id="ARBA00006817"/>
    </source>
</evidence>
<dbReference type="EMBL" id="RDRB01000004">
    <property type="protein sequence ID" value="ROU02467.1"/>
    <property type="molecule type" value="Genomic_DNA"/>
</dbReference>
<comment type="caution">
    <text evidence="3">The sequence shown here is derived from an EMBL/GenBank/DDBJ whole genome shotgun (WGS) entry which is preliminary data.</text>
</comment>
<dbReference type="RefSeq" id="WP_123641987.1">
    <property type="nucleotide sequence ID" value="NZ_ML119084.1"/>
</dbReference>
<dbReference type="InterPro" id="IPR023393">
    <property type="entry name" value="START-like_dom_sf"/>
</dbReference>
<dbReference type="Proteomes" id="UP000268016">
    <property type="component" value="Unassembled WGS sequence"/>
</dbReference>
<name>A0A3N2R4Y4_9RHOB</name>
<evidence type="ECO:0000259" key="2">
    <source>
        <dbReference type="Pfam" id="PF08327"/>
    </source>
</evidence>